<evidence type="ECO:0000256" key="7">
    <source>
        <dbReference type="SAM" id="Phobius"/>
    </source>
</evidence>
<evidence type="ECO:0008006" key="12">
    <source>
        <dbReference type="Google" id="ProtNLM"/>
    </source>
</evidence>
<dbReference type="Gene3D" id="3.30.240.20">
    <property type="entry name" value="bsu07140 like domains"/>
    <property type="match status" value="2"/>
</dbReference>
<dbReference type="GO" id="GO:0005886">
    <property type="term" value="C:plasma membrane"/>
    <property type="evidence" value="ECO:0007669"/>
    <property type="project" value="UniProtKB-SubCell"/>
</dbReference>
<dbReference type="Pfam" id="PF20730">
    <property type="entry name" value="YetF_N"/>
    <property type="match status" value="1"/>
</dbReference>
<comment type="subcellular location">
    <subcellularLocation>
        <location evidence="1">Cell membrane</location>
        <topology evidence="1">Multi-pass membrane protein</topology>
    </subcellularLocation>
</comment>
<name>A0A1Y0INC5_9BACL</name>
<comment type="similarity">
    <text evidence="2">Belongs to the UPF0702 family.</text>
</comment>
<dbReference type="PANTHER" id="PTHR34582:SF7">
    <property type="entry name" value="UPF0702 TRANSMEMBRANE PROTEIN YDFS"/>
    <property type="match status" value="1"/>
</dbReference>
<keyword evidence="11" id="KW-1185">Reference proteome</keyword>
<evidence type="ECO:0000256" key="2">
    <source>
        <dbReference type="ARBA" id="ARBA00006448"/>
    </source>
</evidence>
<evidence type="ECO:0000259" key="8">
    <source>
        <dbReference type="Pfam" id="PF04239"/>
    </source>
</evidence>
<evidence type="ECO:0000259" key="9">
    <source>
        <dbReference type="Pfam" id="PF20730"/>
    </source>
</evidence>
<feature type="domain" description="YetF-like N-terminal transmembrane" evidence="9">
    <location>
        <begin position="7"/>
        <end position="79"/>
    </location>
</feature>
<evidence type="ECO:0000313" key="11">
    <source>
        <dbReference type="Proteomes" id="UP000195437"/>
    </source>
</evidence>
<dbReference type="Proteomes" id="UP000195437">
    <property type="component" value="Chromosome"/>
</dbReference>
<sequence>MPEWMGIVIRSVAAILYLLFLTRILGKRQLSQMTFFEYIVGITVGSITAEITSAPTESFWDGILALSIVMLLPLVFEFLAMKSKWVRNIIEGNATVLIEHGKVLDKNLRKERLNSEELLETLRMKDVFRVADVEFALLEPSGQISVLLKEKTLGRQMPQTVILDGVVIDRHLEKLGVDRKWLDGKLQEKGIAQSSVFLAQVDGNMELYVDQYGK</sequence>
<dbReference type="InterPro" id="IPR023090">
    <property type="entry name" value="UPF0702_alpha/beta_dom_sf"/>
</dbReference>
<reference evidence="11" key="1">
    <citation type="submission" date="2017-05" db="EMBL/GenBank/DDBJ databases">
        <authorList>
            <person name="Sung H."/>
        </authorList>
    </citation>
    <scope>NUCLEOTIDE SEQUENCE [LARGE SCALE GENOMIC DNA]</scope>
    <source>
        <strain evidence="11">AR23208</strain>
    </source>
</reference>
<keyword evidence="4 7" id="KW-0812">Transmembrane</keyword>
<keyword evidence="5 7" id="KW-1133">Transmembrane helix</keyword>
<feature type="transmembrane region" description="Helical" evidence="7">
    <location>
        <begin position="35"/>
        <end position="53"/>
    </location>
</feature>
<evidence type="ECO:0000256" key="4">
    <source>
        <dbReference type="ARBA" id="ARBA00022692"/>
    </source>
</evidence>
<evidence type="ECO:0000256" key="5">
    <source>
        <dbReference type="ARBA" id="ARBA00022989"/>
    </source>
</evidence>
<dbReference type="KEGG" id="tum:CBW65_14490"/>
<gene>
    <name evidence="10" type="ORF">CBW65_14490</name>
</gene>
<dbReference type="OrthoDB" id="9778331at2"/>
<organism evidence="10 11">
    <name type="scientific">Tumebacillus avium</name>
    <dbReference type="NCBI Taxonomy" id="1903704"/>
    <lineage>
        <taxon>Bacteria</taxon>
        <taxon>Bacillati</taxon>
        <taxon>Bacillota</taxon>
        <taxon>Bacilli</taxon>
        <taxon>Bacillales</taxon>
        <taxon>Alicyclobacillaceae</taxon>
        <taxon>Tumebacillus</taxon>
    </lineage>
</organism>
<keyword evidence="3" id="KW-1003">Cell membrane</keyword>
<keyword evidence="6 7" id="KW-0472">Membrane</keyword>
<dbReference type="InterPro" id="IPR007353">
    <property type="entry name" value="DUF421"/>
</dbReference>
<protein>
    <recommendedName>
        <fullName evidence="12">DUF421 domain-containing protein</fullName>
    </recommendedName>
</protein>
<evidence type="ECO:0000256" key="3">
    <source>
        <dbReference type="ARBA" id="ARBA00022475"/>
    </source>
</evidence>
<feature type="transmembrane region" description="Helical" evidence="7">
    <location>
        <begin position="6"/>
        <end position="26"/>
    </location>
</feature>
<accession>A0A1Y0INC5</accession>
<dbReference type="Pfam" id="PF04239">
    <property type="entry name" value="DUF421"/>
    <property type="match status" value="1"/>
</dbReference>
<dbReference type="AlphaFoldDB" id="A0A1Y0INC5"/>
<proteinExistence type="inferred from homology"/>
<dbReference type="RefSeq" id="WP_087457447.1">
    <property type="nucleotide sequence ID" value="NZ_CP021434.1"/>
</dbReference>
<feature type="transmembrane region" description="Helical" evidence="7">
    <location>
        <begin position="59"/>
        <end position="80"/>
    </location>
</feature>
<dbReference type="PANTHER" id="PTHR34582">
    <property type="entry name" value="UPF0702 TRANSMEMBRANE PROTEIN YCAP"/>
    <property type="match status" value="1"/>
</dbReference>
<dbReference type="InterPro" id="IPR048454">
    <property type="entry name" value="YetF_N"/>
</dbReference>
<evidence type="ECO:0000256" key="1">
    <source>
        <dbReference type="ARBA" id="ARBA00004651"/>
    </source>
</evidence>
<feature type="domain" description="YetF C-terminal" evidence="8">
    <location>
        <begin position="81"/>
        <end position="202"/>
    </location>
</feature>
<evidence type="ECO:0000313" key="10">
    <source>
        <dbReference type="EMBL" id="ARU62082.1"/>
    </source>
</evidence>
<dbReference type="EMBL" id="CP021434">
    <property type="protein sequence ID" value="ARU62082.1"/>
    <property type="molecule type" value="Genomic_DNA"/>
</dbReference>
<evidence type="ECO:0000256" key="6">
    <source>
        <dbReference type="ARBA" id="ARBA00023136"/>
    </source>
</evidence>